<organism evidence="2 3">
    <name type="scientific">Modestobacter italicus (strain DSM 44449 / CECT 9708 / BC 501)</name>
    <dbReference type="NCBI Taxonomy" id="2732864"/>
    <lineage>
        <taxon>Bacteria</taxon>
        <taxon>Bacillati</taxon>
        <taxon>Actinomycetota</taxon>
        <taxon>Actinomycetes</taxon>
        <taxon>Geodermatophilales</taxon>
        <taxon>Geodermatophilaceae</taxon>
        <taxon>Modestobacter</taxon>
    </lineage>
</organism>
<evidence type="ECO:0000313" key="2">
    <source>
        <dbReference type="EMBL" id="CCH88510.1"/>
    </source>
</evidence>
<keyword evidence="3" id="KW-1185">Reference proteome</keyword>
<dbReference type="Proteomes" id="UP000006461">
    <property type="component" value="Chromosome"/>
</dbReference>
<dbReference type="KEGG" id="mmar:MODMU_3085"/>
<protein>
    <submittedName>
        <fullName evidence="2">Uncharacterized protein</fullName>
    </submittedName>
</protein>
<dbReference type="AlphaFoldDB" id="I4EYP7"/>
<sequence>MSRPTEESVTDDATTLESNEPPRARATPTGREDSEGPVGRRRALAAVVSAYGGDAYRLLTELANVLETSVAYVDRLTVEAHLERPLSDTEWSVISRQFTALAFDEHIGDVGTVRTDWIDDMVIRAGIPGRGRGDRSLGQPRRR</sequence>
<dbReference type="EMBL" id="FO203431">
    <property type="protein sequence ID" value="CCH88510.1"/>
    <property type="molecule type" value="Genomic_DNA"/>
</dbReference>
<dbReference type="PATRIC" id="fig|477641.3.peg.2934"/>
<dbReference type="OrthoDB" id="5186357at2"/>
<evidence type="ECO:0000313" key="3">
    <source>
        <dbReference type="Proteomes" id="UP000006461"/>
    </source>
</evidence>
<gene>
    <name evidence="2" type="ordered locus">MODMU_3085</name>
</gene>
<name>I4EYP7_MODI5</name>
<evidence type="ECO:0000256" key="1">
    <source>
        <dbReference type="SAM" id="MobiDB-lite"/>
    </source>
</evidence>
<reference evidence="2 3" key="1">
    <citation type="journal article" date="2012" name="J. Bacteriol.">
        <title>Genome Sequence of Radiation-Resistant Modestobacter marinus Strain BC501, a Representative Actinobacterium That Thrives on Calcareous Stone Surfaces.</title>
        <authorList>
            <person name="Normand P."/>
            <person name="Gury J."/>
            <person name="Pujic P."/>
            <person name="Chouaia B."/>
            <person name="Crotti E."/>
            <person name="Brusetti L."/>
            <person name="Daffonchio D."/>
            <person name="Vacherie B."/>
            <person name="Barbe V."/>
            <person name="Medigue C."/>
            <person name="Calteau A."/>
            <person name="Ghodhbane-Gtari F."/>
            <person name="Essoussi I."/>
            <person name="Nouioui I."/>
            <person name="Abbassi-Ghozzi I."/>
            <person name="Gtari M."/>
        </authorList>
    </citation>
    <scope>NUCLEOTIDE SEQUENCE [LARGE SCALE GENOMIC DNA]</scope>
    <source>
        <strain evidence="3">BC 501</strain>
    </source>
</reference>
<accession>I4EYP7</accession>
<dbReference type="HOGENOM" id="CLU_1803985_0_0_11"/>
<dbReference type="STRING" id="477641.MODMU_3085"/>
<feature type="region of interest" description="Disordered" evidence="1">
    <location>
        <begin position="1"/>
        <end position="40"/>
    </location>
</feature>
<proteinExistence type="predicted"/>